<keyword evidence="3" id="KW-0813">Transport</keyword>
<gene>
    <name evidence="10" type="ORF">M0812_00154</name>
</gene>
<evidence type="ECO:0000256" key="1">
    <source>
        <dbReference type="ARBA" id="ARBA00004308"/>
    </source>
</evidence>
<dbReference type="GO" id="GO:0030123">
    <property type="term" value="C:AP-3 adaptor complex"/>
    <property type="evidence" value="ECO:0007669"/>
    <property type="project" value="InterPro"/>
</dbReference>
<evidence type="ECO:0000256" key="3">
    <source>
        <dbReference type="ARBA" id="ARBA00022448"/>
    </source>
</evidence>
<keyword evidence="4" id="KW-0677">Repeat</keyword>
<feature type="compositionally biased region" description="Basic residues" evidence="7">
    <location>
        <begin position="633"/>
        <end position="658"/>
    </location>
</feature>
<comment type="similarity">
    <text evidence="2">Belongs to the adaptor complexes large subunit family.</text>
</comment>
<dbReference type="Pfam" id="PF26171">
    <property type="entry name" value="Mu_AP3"/>
    <property type="match status" value="1"/>
</dbReference>
<evidence type="ECO:0000256" key="7">
    <source>
        <dbReference type="SAM" id="MobiDB-lite"/>
    </source>
</evidence>
<keyword evidence="6" id="KW-0472">Membrane</keyword>
<feature type="compositionally biased region" description="Basic residues" evidence="7">
    <location>
        <begin position="731"/>
        <end position="742"/>
    </location>
</feature>
<dbReference type="GO" id="GO:0006896">
    <property type="term" value="P:Golgi to vacuole transport"/>
    <property type="evidence" value="ECO:0007669"/>
    <property type="project" value="TreeGrafter"/>
</dbReference>
<comment type="subcellular location">
    <subcellularLocation>
        <location evidence="1">Endomembrane system</location>
    </subcellularLocation>
</comment>
<evidence type="ECO:0000259" key="9">
    <source>
        <dbReference type="Pfam" id="PF26171"/>
    </source>
</evidence>
<feature type="compositionally biased region" description="Basic residues" evidence="7">
    <location>
        <begin position="857"/>
        <end position="880"/>
    </location>
</feature>
<feature type="compositionally biased region" description="Low complexity" evidence="7">
    <location>
        <begin position="915"/>
        <end position="927"/>
    </location>
</feature>
<dbReference type="Gene3D" id="1.25.10.10">
    <property type="entry name" value="Leucine-rich Repeat Variant"/>
    <property type="match status" value="1"/>
</dbReference>
<dbReference type="InterPro" id="IPR011989">
    <property type="entry name" value="ARM-like"/>
</dbReference>
<proteinExistence type="inferred from homology"/>
<comment type="caution">
    <text evidence="10">The sequence shown here is derived from an EMBL/GenBank/DDBJ whole genome shotgun (WGS) entry which is preliminary data.</text>
</comment>
<reference evidence="10" key="1">
    <citation type="submission" date="2022-08" db="EMBL/GenBank/DDBJ databases">
        <title>Novel sulphate-reducing endosymbionts in the free-living metamonad Anaeramoeba.</title>
        <authorList>
            <person name="Jerlstrom-Hultqvist J."/>
            <person name="Cepicka I."/>
            <person name="Gallot-Lavallee L."/>
            <person name="Salas-Leiva D."/>
            <person name="Curtis B.A."/>
            <person name="Zahonova K."/>
            <person name="Pipaliya S."/>
            <person name="Dacks J."/>
            <person name="Roger A.J."/>
        </authorList>
    </citation>
    <scope>NUCLEOTIDE SEQUENCE</scope>
    <source>
        <strain evidence="10">Busselton2</strain>
    </source>
</reference>
<feature type="region of interest" description="Disordered" evidence="7">
    <location>
        <begin position="628"/>
        <end position="899"/>
    </location>
</feature>
<feature type="compositionally biased region" description="Basic and acidic residues" evidence="7">
    <location>
        <begin position="843"/>
        <end position="856"/>
    </location>
</feature>
<dbReference type="GO" id="GO:0006623">
    <property type="term" value="P:protein targeting to vacuole"/>
    <property type="evidence" value="ECO:0007669"/>
    <property type="project" value="TreeGrafter"/>
</dbReference>
<accession>A0AAV8A4D5</accession>
<dbReference type="Pfam" id="PF01602">
    <property type="entry name" value="Adaptin_N"/>
    <property type="match status" value="1"/>
</dbReference>
<feature type="compositionally biased region" description="Basic residues" evidence="7">
    <location>
        <begin position="956"/>
        <end position="968"/>
    </location>
</feature>
<dbReference type="Proteomes" id="UP001146793">
    <property type="component" value="Unassembled WGS sequence"/>
</dbReference>
<dbReference type="PANTHER" id="PTHR22781:SF12">
    <property type="entry name" value="AP-3 COMPLEX SUBUNIT DELTA-1"/>
    <property type="match status" value="1"/>
</dbReference>
<dbReference type="InterPro" id="IPR058898">
    <property type="entry name" value="Mu_AP3"/>
</dbReference>
<evidence type="ECO:0000256" key="4">
    <source>
        <dbReference type="ARBA" id="ARBA00022737"/>
    </source>
</evidence>
<dbReference type="InterPro" id="IPR002553">
    <property type="entry name" value="Clathrin/coatomer_adapt-like_N"/>
</dbReference>
<evidence type="ECO:0000256" key="6">
    <source>
        <dbReference type="ARBA" id="ARBA00023136"/>
    </source>
</evidence>
<feature type="compositionally biased region" description="Basic residues" evidence="7">
    <location>
        <begin position="676"/>
        <end position="700"/>
    </location>
</feature>
<keyword evidence="5" id="KW-0653">Protein transport</keyword>
<sequence length="1190" mass="137175">MGKSLTDIVRGIRKTNKHPSAYISECMNEIKNELKGTNIDVKAVAIQKLTYLQMFGQSMGFASFFMLEILPSPSFENKRIAYLAIRQSFHEKTDVLIMLTGQLKKDFISQNTYQACVALDTLSNVCTLELARNLVSDVLTMTTSNRPFLRRMAILTLYSIFIKYPDALLGAFPRLKERLDDDDPNVQWAAVNVVCELVTKTPKNFTALIPALFRKLKKYSNNWMLIKVLKAISLLTTVEKRLSRKLVEPLSEILNNSGSKSVLYEAINVVLLGMTKYKSIVKLSAEKLRIFVESSDRNLKYLGLVAYNKLMKEYPGLVAENRDIIVKCLKDDDVMIRMRALDLISNMANRQNLIDIVRKLLEHVSASEGSFQDDLIEKILSICYAENYGRIRDFEWYLNTLINLGSTPDTKIGPKISERILDVMVRVKALREYGVSRFLKLINSNIKNLSGEILYAASYCLGEFSNFLDEDEPRIAIEYLLQPRSVTQSPRVQALFLQNSLKLYLNILKQNQEDEESNGDEEILEIEEILETNLPTFTQSIHLEVQERACTFLSILKLNKDMRSMGTSIDQELFSVFSEELNPVAKNAQKKVRVPKDLDLDAWINEPPKEEESDNYGSDEDEFEKMFRYEGKRAKRRRMKKEMARKRNKHKKRGHKSKKERESEKKLNPYIIKGGEKRHRGRHGSKHRRHRHSKHHRGRSKNRDSDDQTEEIPTKQLTDLGIDIKVGTQKGKSRRKPKRARNKSPDVVVEVASVMDQPEDALPSSDDEKSKKKTSELFSSLAKLDLSQREGFILPKVQQYGKEKEEKSRKDMKLANNKTEDKHKSRHRHHKKHHSSKHHSRHQKTEEKVNEKEEGKKHHRHHRKHHGKHHGKHQGKHHGKTSQSKENKKTTTQESKNPYQAFDLINFDTPKENQTQKQTQTQTQKQTNNFEGLLTELEKPKETTLKKEIKEQPKRQTTKTHSHRTGEKKKKDLNKAYQDRKIIIKMEQYVEKNEPSKVFVKLSGRTRSGRPLNHFRIEVTSTSQSSFKLIKASASGRATTKLIFSLQGIESALSAQCKATYIYPGKKAKSQVEFQFAIYPATFLIPIKIDRESLVSILRGGEISSLSKFELPSPPRGFNKYVEYLIKLLNVQICESNPKVATLYAKTINDKHAVILVNFNNNVLNINIRTSSQSYAQQIIDFIKDNIDNL</sequence>
<evidence type="ECO:0000256" key="2">
    <source>
        <dbReference type="ARBA" id="ARBA00006613"/>
    </source>
</evidence>
<protein>
    <submittedName>
        <fullName evidence="10">Delta adaptin-related</fullName>
    </submittedName>
</protein>
<evidence type="ECO:0000313" key="11">
    <source>
        <dbReference type="Proteomes" id="UP001146793"/>
    </source>
</evidence>
<name>A0AAV8A4D5_9EUKA</name>
<dbReference type="EMBL" id="JANTQA010000015">
    <property type="protein sequence ID" value="KAJ3447682.1"/>
    <property type="molecule type" value="Genomic_DNA"/>
</dbReference>
<feature type="compositionally biased region" description="Basic and acidic residues" evidence="7">
    <location>
        <begin position="936"/>
        <end position="954"/>
    </location>
</feature>
<feature type="domain" description="Clathrin/coatomer adaptor adaptin-like N-terminal" evidence="8">
    <location>
        <begin position="21"/>
        <end position="558"/>
    </location>
</feature>
<evidence type="ECO:0000259" key="8">
    <source>
        <dbReference type="Pfam" id="PF01602"/>
    </source>
</evidence>
<dbReference type="AlphaFoldDB" id="A0AAV8A4D5"/>
<dbReference type="InterPro" id="IPR016024">
    <property type="entry name" value="ARM-type_fold"/>
</dbReference>
<feature type="region of interest" description="Disordered" evidence="7">
    <location>
        <begin position="912"/>
        <end position="973"/>
    </location>
</feature>
<dbReference type="GO" id="GO:0010008">
    <property type="term" value="C:endosome membrane"/>
    <property type="evidence" value="ECO:0007669"/>
    <property type="project" value="TreeGrafter"/>
</dbReference>
<dbReference type="PANTHER" id="PTHR22781">
    <property type="entry name" value="DELTA ADAPTIN-RELATED"/>
    <property type="match status" value="1"/>
</dbReference>
<feature type="compositionally biased region" description="Basic and acidic residues" evidence="7">
    <location>
        <begin position="801"/>
        <end position="823"/>
    </location>
</feature>
<feature type="domain" description="AP-3 complex subunit delta Mu C-terminal" evidence="9">
    <location>
        <begin position="1082"/>
        <end position="1186"/>
    </location>
</feature>
<organism evidence="10 11">
    <name type="scientific">Anaeramoeba flamelloides</name>
    <dbReference type="NCBI Taxonomy" id="1746091"/>
    <lineage>
        <taxon>Eukaryota</taxon>
        <taxon>Metamonada</taxon>
        <taxon>Anaeramoebidae</taxon>
        <taxon>Anaeramoeba</taxon>
    </lineage>
</organism>
<evidence type="ECO:0000313" key="10">
    <source>
        <dbReference type="EMBL" id="KAJ3447682.1"/>
    </source>
</evidence>
<evidence type="ECO:0000256" key="5">
    <source>
        <dbReference type="ARBA" id="ARBA00022927"/>
    </source>
</evidence>
<dbReference type="SUPFAM" id="SSF48371">
    <property type="entry name" value="ARM repeat"/>
    <property type="match status" value="1"/>
</dbReference>
<feature type="compositionally biased region" description="Basic residues" evidence="7">
    <location>
        <begin position="824"/>
        <end position="842"/>
    </location>
</feature>
<feature type="compositionally biased region" description="Basic and acidic residues" evidence="7">
    <location>
        <begin position="766"/>
        <end position="775"/>
    </location>
</feature>
<dbReference type="InterPro" id="IPR017105">
    <property type="entry name" value="AP3_complex_dsu"/>
</dbReference>